<evidence type="ECO:0000256" key="1">
    <source>
        <dbReference type="ARBA" id="ARBA00004141"/>
    </source>
</evidence>
<dbReference type="GO" id="GO:0016780">
    <property type="term" value="F:phosphotransferase activity, for other substituted phosphate groups"/>
    <property type="evidence" value="ECO:0007669"/>
    <property type="project" value="TreeGrafter"/>
</dbReference>
<accession>A0A166WGR2</accession>
<organism evidence="9 10">
    <name type="scientific">Pseudoalteromonas luteoviolacea DSM 6061</name>
    <dbReference type="NCBI Taxonomy" id="1365250"/>
    <lineage>
        <taxon>Bacteria</taxon>
        <taxon>Pseudomonadati</taxon>
        <taxon>Pseudomonadota</taxon>
        <taxon>Gammaproteobacteria</taxon>
        <taxon>Alteromonadales</taxon>
        <taxon>Pseudoalteromonadaceae</taxon>
        <taxon>Pseudoalteromonas</taxon>
    </lineage>
</organism>
<evidence type="ECO:0000259" key="8">
    <source>
        <dbReference type="Pfam" id="PF02397"/>
    </source>
</evidence>
<reference evidence="9 10" key="1">
    <citation type="submission" date="2013-07" db="EMBL/GenBank/DDBJ databases">
        <title>Comparative Genomic and Metabolomic Analysis of Twelve Strains of Pseudoalteromonas luteoviolacea.</title>
        <authorList>
            <person name="Vynne N.G."/>
            <person name="Mansson M."/>
            <person name="Gram L."/>
        </authorList>
    </citation>
    <scope>NUCLEOTIDE SEQUENCE [LARGE SCALE GENOMIC DNA]</scope>
    <source>
        <strain evidence="9 10">DSM 6061</strain>
    </source>
</reference>
<dbReference type="InterPro" id="IPR003362">
    <property type="entry name" value="Bact_transf"/>
</dbReference>
<evidence type="ECO:0000256" key="6">
    <source>
        <dbReference type="ARBA" id="ARBA00023136"/>
    </source>
</evidence>
<evidence type="ECO:0000313" key="10">
    <source>
        <dbReference type="Proteomes" id="UP000076643"/>
    </source>
</evidence>
<name>A0A166WGR2_9GAMM</name>
<evidence type="ECO:0000256" key="2">
    <source>
        <dbReference type="ARBA" id="ARBA00006464"/>
    </source>
</evidence>
<sequence length="407" mass="46912">MYILIKDSAGITNCSVFKQLATYFDIFNVFMTVQLRYYCGLIFNRSNQREVKHIMSQSFNQKVECKGLPEADIILVDRNQAGTGDSLLDANASNQYDKSHARTESGAEGLDTLYIYCPEHYVDVIEKVMSRHQNIEVHVNDFSVRNFKNLKLCHFKSEHMSQEEKIFLITATELGARVEPLVSFLDRKLGYTEVELLHSGYFLYQKAFSILSNKTNAFIKRVVDLLFVFLLSWVAIPVGIITAVLIKLESPGPVFYKQRRTGLYNKEFNVIKFRSMRNDAEKNGAQWACSNDSRVTKVGKIIRKTRIDELPQLLNVLKNEMSMVGPRPEREHFISDLEKEIPYYRFRHAVKPGITGLAQVKYPYGASVQDAVWKHKYDIFYIKHQKFAMDLKILLLTVKTVLFGKGV</sequence>
<evidence type="ECO:0000313" key="9">
    <source>
        <dbReference type="EMBL" id="KZN37376.1"/>
    </source>
</evidence>
<dbReference type="PANTHER" id="PTHR30576">
    <property type="entry name" value="COLANIC BIOSYNTHESIS UDP-GLUCOSE LIPID CARRIER TRANSFERASE"/>
    <property type="match status" value="1"/>
</dbReference>
<evidence type="ECO:0000256" key="5">
    <source>
        <dbReference type="ARBA" id="ARBA00022989"/>
    </source>
</evidence>
<feature type="transmembrane region" description="Helical" evidence="7">
    <location>
        <begin position="222"/>
        <end position="246"/>
    </location>
</feature>
<feature type="domain" description="Bacterial sugar transferase" evidence="8">
    <location>
        <begin position="220"/>
        <end position="402"/>
    </location>
</feature>
<dbReference type="NCBIfam" id="TIGR03025">
    <property type="entry name" value="EPS_sugtrans"/>
    <property type="match status" value="1"/>
</dbReference>
<dbReference type="GO" id="GO:0016020">
    <property type="term" value="C:membrane"/>
    <property type="evidence" value="ECO:0007669"/>
    <property type="project" value="UniProtKB-SubCell"/>
</dbReference>
<protein>
    <recommendedName>
        <fullName evidence="8">Bacterial sugar transferase domain-containing protein</fullName>
    </recommendedName>
</protein>
<dbReference type="PATRIC" id="fig|1365250.3.peg.2978"/>
<dbReference type="Proteomes" id="UP000076643">
    <property type="component" value="Unassembled WGS sequence"/>
</dbReference>
<dbReference type="PANTHER" id="PTHR30576:SF0">
    <property type="entry name" value="UNDECAPRENYL-PHOSPHATE N-ACETYLGALACTOSAMINYL 1-PHOSPHATE TRANSFERASE-RELATED"/>
    <property type="match status" value="1"/>
</dbReference>
<keyword evidence="6 7" id="KW-0472">Membrane</keyword>
<keyword evidence="3" id="KW-0808">Transferase</keyword>
<gene>
    <name evidence="9" type="ORF">N475_16930</name>
</gene>
<dbReference type="AlphaFoldDB" id="A0A166WGR2"/>
<dbReference type="EMBL" id="AUYB01000104">
    <property type="protein sequence ID" value="KZN37376.1"/>
    <property type="molecule type" value="Genomic_DNA"/>
</dbReference>
<keyword evidence="5 7" id="KW-1133">Transmembrane helix</keyword>
<comment type="similarity">
    <text evidence="2">Belongs to the bacterial sugar transferase family.</text>
</comment>
<comment type="subcellular location">
    <subcellularLocation>
        <location evidence="1">Membrane</location>
        <topology evidence="1">Multi-pass membrane protein</topology>
    </subcellularLocation>
</comment>
<evidence type="ECO:0000256" key="3">
    <source>
        <dbReference type="ARBA" id="ARBA00022679"/>
    </source>
</evidence>
<keyword evidence="4 7" id="KW-0812">Transmembrane</keyword>
<comment type="caution">
    <text evidence="9">The sequence shown here is derived from an EMBL/GenBank/DDBJ whole genome shotgun (WGS) entry which is preliminary data.</text>
</comment>
<proteinExistence type="inferred from homology"/>
<keyword evidence="10" id="KW-1185">Reference proteome</keyword>
<evidence type="ECO:0000256" key="4">
    <source>
        <dbReference type="ARBA" id="ARBA00022692"/>
    </source>
</evidence>
<dbReference type="Pfam" id="PF02397">
    <property type="entry name" value="Bac_transf"/>
    <property type="match status" value="1"/>
</dbReference>
<evidence type="ECO:0000256" key="7">
    <source>
        <dbReference type="SAM" id="Phobius"/>
    </source>
</evidence>
<dbReference type="InterPro" id="IPR017475">
    <property type="entry name" value="EPS_sugar_tfrase"/>
</dbReference>